<organism evidence="4 5">
    <name type="scientific">Dietzia psychralcaliphila</name>
    <dbReference type="NCBI Taxonomy" id="139021"/>
    <lineage>
        <taxon>Bacteria</taxon>
        <taxon>Bacillati</taxon>
        <taxon>Actinomycetota</taxon>
        <taxon>Actinomycetes</taxon>
        <taxon>Mycobacteriales</taxon>
        <taxon>Dietziaceae</taxon>
        <taxon>Dietzia</taxon>
    </lineage>
</organism>
<feature type="transmembrane region" description="Helical" evidence="1">
    <location>
        <begin position="415"/>
        <end position="437"/>
    </location>
</feature>
<gene>
    <name evidence="4" type="ORF">A6048_12005</name>
</gene>
<dbReference type="Pfam" id="PF00144">
    <property type="entry name" value="Beta-lactamase"/>
    <property type="match status" value="1"/>
</dbReference>
<dbReference type="InterPro" id="IPR050491">
    <property type="entry name" value="AmpC-like"/>
</dbReference>
<dbReference type="InterPro" id="IPR012338">
    <property type="entry name" value="Beta-lactam/transpept-like"/>
</dbReference>
<accession>A0AAD0NN27</accession>
<dbReference type="InterPro" id="IPR001466">
    <property type="entry name" value="Beta-lactam-related"/>
</dbReference>
<evidence type="ECO:0000256" key="2">
    <source>
        <dbReference type="SAM" id="SignalP"/>
    </source>
</evidence>
<dbReference type="SUPFAM" id="SSF56601">
    <property type="entry name" value="beta-lactamase/transpeptidase-like"/>
    <property type="match status" value="1"/>
</dbReference>
<feature type="signal peptide" evidence="2">
    <location>
        <begin position="1"/>
        <end position="22"/>
    </location>
</feature>
<dbReference type="PANTHER" id="PTHR46825:SF15">
    <property type="entry name" value="BETA-LACTAMASE-RELATED DOMAIN-CONTAINING PROTEIN"/>
    <property type="match status" value="1"/>
</dbReference>
<keyword evidence="5" id="KW-1185">Reference proteome</keyword>
<feature type="transmembrane region" description="Helical" evidence="1">
    <location>
        <begin position="376"/>
        <end position="403"/>
    </location>
</feature>
<protein>
    <recommendedName>
        <fullName evidence="3">Beta-lactamase-related domain-containing protein</fullName>
    </recommendedName>
</protein>
<feature type="domain" description="Beta-lactamase-related" evidence="3">
    <location>
        <begin position="41"/>
        <end position="358"/>
    </location>
</feature>
<feature type="chain" id="PRO_5041926927" description="Beta-lactamase-related domain-containing protein" evidence="2">
    <location>
        <begin position="23"/>
        <end position="503"/>
    </location>
</feature>
<sequence>MAVVLALLAALVVPATVAPATARSVGEGSVVDGLSLDAEATRLADELGAPGISVAVVDSTGVVGRAHHGVDGDGAPVGEGTAFVWGSVSKSFAALVVSVLDASGTLSASDAVASVLPALRGGELDTTGVTIADLVHHVSGLPHQVELTDVWGRTGPASEVVPEIADVAGVGPRGTYRYSSLNYLLLQAVVETATQRPYGDVLHEVLASTSGVTDVVTDPGRFAEDVPPGHAPYFFGERPVDVGFDPAGLAYGYLSGPTDSLARYAAWQLGDLRSTSPESVERREGAVETGTGARYGGGLIIEGRTDGDDEVTVVRHSGAVPGYFTYLALSPERDVGVVLVANSYGELRSGESAGAAEAFADRIMGLPPGAHPGSGFYTGVIVGGIVLVLLLVALLGWVVIGLVRRSPPRRTTRGTLTRVLLVTLVGAALLAGGLLGVPAVVGVPFGVAALWAPDVALLFWLTMGLVFLVTAVTIAREIAWNHRGAVGGQRQPSSPRRRASSSR</sequence>
<dbReference type="Gene3D" id="3.40.710.10">
    <property type="entry name" value="DD-peptidase/beta-lactamase superfamily"/>
    <property type="match status" value="1"/>
</dbReference>
<feature type="transmembrane region" description="Helical" evidence="1">
    <location>
        <begin position="457"/>
        <end position="475"/>
    </location>
</feature>
<name>A0AAD0NN27_9ACTN</name>
<keyword evidence="2" id="KW-0732">Signal</keyword>
<keyword evidence="1" id="KW-0472">Membrane</keyword>
<dbReference type="Proteomes" id="UP000244903">
    <property type="component" value="Chromosome"/>
</dbReference>
<evidence type="ECO:0000313" key="4">
    <source>
        <dbReference type="EMBL" id="AWH96100.1"/>
    </source>
</evidence>
<dbReference type="AlphaFoldDB" id="A0AAD0NN27"/>
<dbReference type="KEGG" id="dpc:A6048_12005"/>
<dbReference type="PANTHER" id="PTHR46825">
    <property type="entry name" value="D-ALANYL-D-ALANINE-CARBOXYPEPTIDASE/ENDOPEPTIDASE AMPH"/>
    <property type="match status" value="1"/>
</dbReference>
<keyword evidence="1" id="KW-1133">Transmembrane helix</keyword>
<evidence type="ECO:0000313" key="5">
    <source>
        <dbReference type="Proteomes" id="UP000244903"/>
    </source>
</evidence>
<reference evidence="4 5" key="1">
    <citation type="submission" date="2016-04" db="EMBL/GenBank/DDBJ databases">
        <title>Complete genome sequence of the haloalkaliphilic hydrocarbon-degrading bacterium Dietzia psychralcaliphila ILA-1T, isolated from a drain of a fish product-processing plant.</title>
        <authorList>
            <person name="Zhao J."/>
            <person name="Hu B."/>
            <person name="Geng S."/>
            <person name="Nie Y."/>
            <person name="Tang Y."/>
        </authorList>
    </citation>
    <scope>NUCLEOTIDE SEQUENCE [LARGE SCALE GENOMIC DNA]</scope>
    <source>
        <strain evidence="4 5">ILA-1</strain>
    </source>
</reference>
<proteinExistence type="predicted"/>
<evidence type="ECO:0000256" key="1">
    <source>
        <dbReference type="SAM" id="Phobius"/>
    </source>
</evidence>
<dbReference type="EMBL" id="CP015453">
    <property type="protein sequence ID" value="AWH96100.1"/>
    <property type="molecule type" value="Genomic_DNA"/>
</dbReference>
<keyword evidence="1" id="KW-0812">Transmembrane</keyword>
<evidence type="ECO:0000259" key="3">
    <source>
        <dbReference type="Pfam" id="PF00144"/>
    </source>
</evidence>